<feature type="compositionally biased region" description="Low complexity" evidence="1">
    <location>
        <begin position="85"/>
        <end position="102"/>
    </location>
</feature>
<feature type="transmembrane region" description="Helical" evidence="2">
    <location>
        <begin position="222"/>
        <end position="246"/>
    </location>
</feature>
<comment type="caution">
    <text evidence="3">The sequence shown here is derived from an EMBL/GenBank/DDBJ whole genome shotgun (WGS) entry which is preliminary data.</text>
</comment>
<feature type="region of interest" description="Disordered" evidence="1">
    <location>
        <begin position="1"/>
        <end position="114"/>
    </location>
</feature>
<reference evidence="3 4" key="1">
    <citation type="journal article" date="2019" name="Int. J. Syst. Evol. Microbiol.">
        <title>The Global Catalogue of Microorganisms (GCM) 10K type strain sequencing project: providing services to taxonomists for standard genome sequencing and annotation.</title>
        <authorList>
            <consortium name="The Broad Institute Genomics Platform"/>
            <consortium name="The Broad Institute Genome Sequencing Center for Infectious Disease"/>
            <person name="Wu L."/>
            <person name="Ma J."/>
        </authorList>
    </citation>
    <scope>NUCLEOTIDE SEQUENCE [LARGE SCALE GENOMIC DNA]</scope>
    <source>
        <strain evidence="3 4">JCM 14323</strain>
    </source>
</reference>
<feature type="compositionally biased region" description="Low complexity" evidence="1">
    <location>
        <begin position="52"/>
        <end position="73"/>
    </location>
</feature>
<feature type="transmembrane region" description="Helical" evidence="2">
    <location>
        <begin position="291"/>
        <end position="319"/>
    </location>
</feature>
<dbReference type="Proteomes" id="UP001501746">
    <property type="component" value="Unassembled WGS sequence"/>
</dbReference>
<feature type="region of interest" description="Disordered" evidence="1">
    <location>
        <begin position="129"/>
        <end position="151"/>
    </location>
</feature>
<dbReference type="EMBL" id="BAAANK010000010">
    <property type="protein sequence ID" value="GAA1844445.1"/>
    <property type="molecule type" value="Genomic_DNA"/>
</dbReference>
<feature type="compositionally biased region" description="Pro residues" evidence="1">
    <location>
        <begin position="74"/>
        <end position="84"/>
    </location>
</feature>
<sequence length="388" mass="40535">MSDRTSGPDQTGAVPADEGDTSQTSTTDAAADVPAETATPSTENDLANALTAEPAAEPVPADEPQAEAVAEPPAAEPVPNPEPVPVVDAPASDVPEPVVVDAPEPDSSVDAEQARTARLDEAVQRANAGAVASDEPAVTASEPTVPVEPVHDEHETPIDYDAYPEPVSADSVRRETYVPPAPEAVAAAGGAATLAPEPVPQQPQTIYVQAPVPPKTKGNRGFGALVAAIGAVAFALLYAGVSYLILIGRGDSDRAADVFVSFLGSAVFWVPIVAVFIGFALLAAIINRGPWWMYAVFGLLVGVLVYFSYIGASLLTVQAWTLTFDEAARFIGERWLDPFAIAAAVIAREIPIWFGGWIAARGRTVTERNRVARETYDRELAAGPKPVG</sequence>
<organism evidence="3 4">
    <name type="scientific">Agromyces salentinus</name>
    <dbReference type="NCBI Taxonomy" id="269421"/>
    <lineage>
        <taxon>Bacteria</taxon>
        <taxon>Bacillati</taxon>
        <taxon>Actinomycetota</taxon>
        <taxon>Actinomycetes</taxon>
        <taxon>Micrococcales</taxon>
        <taxon>Microbacteriaceae</taxon>
        <taxon>Agromyces</taxon>
    </lineage>
</organism>
<gene>
    <name evidence="3" type="ORF">GCM10009750_33470</name>
</gene>
<dbReference type="RefSeq" id="WP_157428875.1">
    <property type="nucleotide sequence ID" value="NZ_BAAANK010000010.1"/>
</dbReference>
<evidence type="ECO:0000313" key="3">
    <source>
        <dbReference type="EMBL" id="GAA1844445.1"/>
    </source>
</evidence>
<evidence type="ECO:0000256" key="2">
    <source>
        <dbReference type="SAM" id="Phobius"/>
    </source>
</evidence>
<evidence type="ECO:0000313" key="4">
    <source>
        <dbReference type="Proteomes" id="UP001501746"/>
    </source>
</evidence>
<evidence type="ECO:0008006" key="5">
    <source>
        <dbReference type="Google" id="ProtNLM"/>
    </source>
</evidence>
<protein>
    <recommendedName>
        <fullName evidence="5">ABC transporter</fullName>
    </recommendedName>
</protein>
<feature type="compositionally biased region" description="Low complexity" evidence="1">
    <location>
        <begin position="21"/>
        <end position="32"/>
    </location>
</feature>
<keyword evidence="2" id="KW-0472">Membrane</keyword>
<feature type="transmembrane region" description="Helical" evidence="2">
    <location>
        <begin position="258"/>
        <end position="284"/>
    </location>
</feature>
<keyword evidence="2" id="KW-1133">Transmembrane helix</keyword>
<feature type="transmembrane region" description="Helical" evidence="2">
    <location>
        <begin position="339"/>
        <end position="360"/>
    </location>
</feature>
<keyword evidence="2" id="KW-0812">Transmembrane</keyword>
<accession>A0ABN2MYK9</accession>
<name>A0ABN2MYK9_9MICO</name>
<evidence type="ECO:0000256" key="1">
    <source>
        <dbReference type="SAM" id="MobiDB-lite"/>
    </source>
</evidence>
<keyword evidence="4" id="KW-1185">Reference proteome</keyword>
<proteinExistence type="predicted"/>